<dbReference type="RefSeq" id="XP_042927553.1">
    <property type="nucleotide sequence ID" value="XM_043059919.1"/>
</dbReference>
<sequence>MPGRSPGPRGFDPVTKVCAPPAEACAPATGPSTGCPWPSTSIARQADTLPSPGVPVGVNVEPIP</sequence>
<dbReference type="InParanoid" id="A0A2K3E346"/>
<dbReference type="AlphaFoldDB" id="A0A2K3E346"/>
<dbReference type="Proteomes" id="UP000006906">
    <property type="component" value="Chromosome 2"/>
</dbReference>
<dbReference type="KEGG" id="cre:CHLRE_02g113376v5"/>
<gene>
    <name evidence="2" type="ORF">CHLRE_02g113376v5</name>
</gene>
<organism evidence="2 3">
    <name type="scientific">Chlamydomonas reinhardtii</name>
    <name type="common">Chlamydomonas smithii</name>
    <dbReference type="NCBI Taxonomy" id="3055"/>
    <lineage>
        <taxon>Eukaryota</taxon>
        <taxon>Viridiplantae</taxon>
        <taxon>Chlorophyta</taxon>
        <taxon>core chlorophytes</taxon>
        <taxon>Chlorophyceae</taxon>
        <taxon>CS clade</taxon>
        <taxon>Chlamydomonadales</taxon>
        <taxon>Chlamydomonadaceae</taxon>
        <taxon>Chlamydomonas</taxon>
    </lineage>
</organism>
<evidence type="ECO:0000313" key="3">
    <source>
        <dbReference type="Proteomes" id="UP000006906"/>
    </source>
</evidence>
<dbReference type="GeneID" id="66052477"/>
<accession>A0A2K3E346</accession>
<feature type="region of interest" description="Disordered" evidence="1">
    <location>
        <begin position="25"/>
        <end position="64"/>
    </location>
</feature>
<protein>
    <submittedName>
        <fullName evidence="2">Uncharacterized protein</fullName>
    </submittedName>
</protein>
<evidence type="ECO:0000313" key="2">
    <source>
        <dbReference type="EMBL" id="PNW87208.1"/>
    </source>
</evidence>
<dbReference type="EMBL" id="CM008963">
    <property type="protein sequence ID" value="PNW87208.1"/>
    <property type="molecule type" value="Genomic_DNA"/>
</dbReference>
<dbReference type="Gramene" id="PNW87208">
    <property type="protein sequence ID" value="PNW87208"/>
    <property type="gene ID" value="CHLRE_02g113376v5"/>
</dbReference>
<evidence type="ECO:0000256" key="1">
    <source>
        <dbReference type="SAM" id="MobiDB-lite"/>
    </source>
</evidence>
<proteinExistence type="predicted"/>
<keyword evidence="3" id="KW-1185">Reference proteome</keyword>
<reference evidence="2 3" key="1">
    <citation type="journal article" date="2007" name="Science">
        <title>The Chlamydomonas genome reveals the evolution of key animal and plant functions.</title>
        <authorList>
            <person name="Merchant S.S."/>
            <person name="Prochnik S.E."/>
            <person name="Vallon O."/>
            <person name="Harris E.H."/>
            <person name="Karpowicz S.J."/>
            <person name="Witman G.B."/>
            <person name="Terry A."/>
            <person name="Salamov A."/>
            <person name="Fritz-Laylin L.K."/>
            <person name="Marechal-Drouard L."/>
            <person name="Marshall W.F."/>
            <person name="Qu L.H."/>
            <person name="Nelson D.R."/>
            <person name="Sanderfoot A.A."/>
            <person name="Spalding M.H."/>
            <person name="Kapitonov V.V."/>
            <person name="Ren Q."/>
            <person name="Ferris P."/>
            <person name="Lindquist E."/>
            <person name="Shapiro H."/>
            <person name="Lucas S.M."/>
            <person name="Grimwood J."/>
            <person name="Schmutz J."/>
            <person name="Cardol P."/>
            <person name="Cerutti H."/>
            <person name="Chanfreau G."/>
            <person name="Chen C.L."/>
            <person name="Cognat V."/>
            <person name="Croft M.T."/>
            <person name="Dent R."/>
            <person name="Dutcher S."/>
            <person name="Fernandez E."/>
            <person name="Fukuzawa H."/>
            <person name="Gonzalez-Ballester D."/>
            <person name="Gonzalez-Halphen D."/>
            <person name="Hallmann A."/>
            <person name="Hanikenne M."/>
            <person name="Hippler M."/>
            <person name="Inwood W."/>
            <person name="Jabbari K."/>
            <person name="Kalanon M."/>
            <person name="Kuras R."/>
            <person name="Lefebvre P.A."/>
            <person name="Lemaire S.D."/>
            <person name="Lobanov A.V."/>
            <person name="Lohr M."/>
            <person name="Manuell A."/>
            <person name="Meier I."/>
            <person name="Mets L."/>
            <person name="Mittag M."/>
            <person name="Mittelmeier T."/>
            <person name="Moroney J.V."/>
            <person name="Moseley J."/>
            <person name="Napoli C."/>
            <person name="Nedelcu A.M."/>
            <person name="Niyogi K."/>
            <person name="Novoselov S.V."/>
            <person name="Paulsen I.T."/>
            <person name="Pazour G."/>
            <person name="Purton S."/>
            <person name="Ral J.P."/>
            <person name="Riano-Pachon D.M."/>
            <person name="Riekhof W."/>
            <person name="Rymarquis L."/>
            <person name="Schroda M."/>
            <person name="Stern D."/>
            <person name="Umen J."/>
            <person name="Willows R."/>
            <person name="Wilson N."/>
            <person name="Zimmer S.L."/>
            <person name="Allmer J."/>
            <person name="Balk J."/>
            <person name="Bisova K."/>
            <person name="Chen C.J."/>
            <person name="Elias M."/>
            <person name="Gendler K."/>
            <person name="Hauser C."/>
            <person name="Lamb M.R."/>
            <person name="Ledford H."/>
            <person name="Long J.C."/>
            <person name="Minagawa J."/>
            <person name="Page M.D."/>
            <person name="Pan J."/>
            <person name="Pootakham W."/>
            <person name="Roje S."/>
            <person name="Rose A."/>
            <person name="Stahlberg E."/>
            <person name="Terauchi A.M."/>
            <person name="Yang P."/>
            <person name="Ball S."/>
            <person name="Bowler C."/>
            <person name="Dieckmann C.L."/>
            <person name="Gladyshev V.N."/>
            <person name="Green P."/>
            <person name="Jorgensen R."/>
            <person name="Mayfield S."/>
            <person name="Mueller-Roeber B."/>
            <person name="Rajamani S."/>
            <person name="Sayre R.T."/>
            <person name="Brokstein P."/>
            <person name="Dubchak I."/>
            <person name="Goodstein D."/>
            <person name="Hornick L."/>
            <person name="Huang Y.W."/>
            <person name="Jhaveri J."/>
            <person name="Luo Y."/>
            <person name="Martinez D."/>
            <person name="Ngau W.C."/>
            <person name="Otillar B."/>
            <person name="Poliakov A."/>
            <person name="Porter A."/>
            <person name="Szajkowski L."/>
            <person name="Werner G."/>
            <person name="Zhou K."/>
            <person name="Grigoriev I.V."/>
            <person name="Rokhsar D.S."/>
            <person name="Grossman A.R."/>
        </authorList>
    </citation>
    <scope>NUCLEOTIDE SEQUENCE [LARGE SCALE GENOMIC DNA]</scope>
    <source>
        <strain evidence="3">CC-503</strain>
    </source>
</reference>
<name>A0A2K3E346_CHLRE</name>